<keyword evidence="1" id="KW-0479">Metal-binding</keyword>
<dbReference type="InterPro" id="IPR008707">
    <property type="entry name" value="B-propeller_PilY1"/>
</dbReference>
<keyword evidence="6" id="KW-1185">Reference proteome</keyword>
<accession>A0A923KL24</accession>
<dbReference type="Proteomes" id="UP000634011">
    <property type="component" value="Unassembled WGS sequence"/>
</dbReference>
<dbReference type="PROSITE" id="PS51257">
    <property type="entry name" value="PROKAR_LIPOPROTEIN"/>
    <property type="match status" value="1"/>
</dbReference>
<evidence type="ECO:0000259" key="4">
    <source>
        <dbReference type="Pfam" id="PF05567"/>
    </source>
</evidence>
<comment type="caution">
    <text evidence="5">The sequence shown here is derived from an EMBL/GenBank/DDBJ whole genome shotgun (WGS) entry which is preliminary data.</text>
</comment>
<evidence type="ECO:0000313" key="6">
    <source>
        <dbReference type="Proteomes" id="UP000634011"/>
    </source>
</evidence>
<sequence>MNKLSSFNLLPGFFTCITAACMLSSPTIAHAQTIIADQPLLTSIAVPGNLLLSLSVEYPTALSWAYPPSTNPYTPATNYLGYFDPGKCYVYNSSAADDVAVNTNMKGYFQSAGLATNHACTSSSAMSLWSGNWLNWASMQTIDTFRWALTGGYRVIDTTTSTVLERTWASGQGGKDETVNKSITNASYIAGATPFNWSTVTSRVWGTGNQIWVSGVSASSLDSPSGVSASTVFPATGTVAYSGQNSYNSSNLANSSKVYALNARVKVCDTTIGVESNCTAYGSGYKPEGLIQQYSQKIRFGVFGYLNDNSIQRDGGVLRANMKFVGPIQPALPGTTGNLGQIIAGTNTQTNPYAEWSATTGIFATNPNPSDASNSGVTNSGVINYLNKFGEAAKSYKTYDPLSELYYAGVRYYKNLGNWPTYTSNPTASMIDGFPVITSWNDPILYSCQKNFILGIGDRNTHADANLPGSTIGNASFETALRPTDTTVNVQTATNMVGTLEGVSSLGTTLFGDYSSYFMAGLAYDIHTNDMRPNEWANTDGTTPKYYTQTVATYWVDVQENQAYANNNQFYYATKYGGFSVPSGFQPYASTNSKNTLTVKNGAAAATTIPMTNAMWHTNSDTFGSNLRPDNYFSGAQANVMVAGLNSAFASIISNISGSSTTFSFTSGQITSSNNISYASQYNSGNWTGDVVGSSVTYDATGTPAFTSIWDAQSLLATQSTRQIVTCCTGTGAGFPFQTSNVSSNNPTGYATFANVPGVAAGSQSSANYLAYLRGIRALEIGQTNGVYRTRAAVLGDIVDSKVAAAGPPNSAFSESFNPGYTAFKTAYASRKTVVYVGANDGMVHAFDGSNTSTGGAELFAYIPSAVYGNSSTGPVSGLASLGNPTFVHHYLVDGQQQVFDIDMNHTANSSSTTPSWKSVLIGGLGKGGISYYAIDVTDPSTWTSETAVASKVLWEFPKATDTTTVSQMGYSFGPPVVVKTAKYGWVVVFTSGYNNSDGKGYFFFVNPATGALLETVATGVGSTSNPAGLAYASAYVASFSDSTADAIYAGDLLGNVWRIDVTTTTGNYATPTKIAVLKDSSGVTQPVTTRPLIEVQPGTFKRYVLLGTGQLLSTPDLSSTQIQTFYAIVDGTATAFYTATTLPNGVSYPIARSNMVADTNLTSGIGSAPSSPMGWYIDLPTNSVGVAARVVVTPSSTNGMVAFATVTPNGDPCNPSSSGLVYAINIGNGTSVLTNSSGGVVSNISSGTISDVAFLNINGHVRLLTGGQQGVASPVPPLETSVNFKRINWRELPTAD</sequence>
<organism evidence="5 6">
    <name type="scientific">Undibacterium jejuense</name>
    <dbReference type="NCBI Taxonomy" id="1344949"/>
    <lineage>
        <taxon>Bacteria</taxon>
        <taxon>Pseudomonadati</taxon>
        <taxon>Pseudomonadota</taxon>
        <taxon>Betaproteobacteria</taxon>
        <taxon>Burkholderiales</taxon>
        <taxon>Oxalobacteraceae</taxon>
        <taxon>Undibacterium</taxon>
    </lineage>
</organism>
<dbReference type="Pfam" id="PF05567">
    <property type="entry name" value="T4P_PilY1"/>
    <property type="match status" value="1"/>
</dbReference>
<dbReference type="EMBL" id="JACOFV010000009">
    <property type="protein sequence ID" value="MBC3862545.1"/>
    <property type="molecule type" value="Genomic_DNA"/>
</dbReference>
<dbReference type="GO" id="GO:0046872">
    <property type="term" value="F:metal ion binding"/>
    <property type="evidence" value="ECO:0007669"/>
    <property type="project" value="UniProtKB-KW"/>
</dbReference>
<keyword evidence="3" id="KW-0732">Signal</keyword>
<evidence type="ECO:0000313" key="5">
    <source>
        <dbReference type="EMBL" id="MBC3862545.1"/>
    </source>
</evidence>
<feature type="domain" description="PilY1 beta-propeller" evidence="4">
    <location>
        <begin position="795"/>
        <end position="1134"/>
    </location>
</feature>
<proteinExistence type="predicted"/>
<name>A0A923KL24_9BURK</name>
<protein>
    <submittedName>
        <fullName evidence="5">Pilus assembly protein</fullName>
    </submittedName>
</protein>
<reference evidence="5" key="1">
    <citation type="submission" date="2020-08" db="EMBL/GenBank/DDBJ databases">
        <title>Novel species isolated from subtropical streams in China.</title>
        <authorList>
            <person name="Lu H."/>
        </authorList>
    </citation>
    <scope>NUCLEOTIDE SEQUENCE</scope>
    <source>
        <strain evidence="5">KACC 12607</strain>
    </source>
</reference>
<evidence type="ECO:0000256" key="3">
    <source>
        <dbReference type="SAM" id="SignalP"/>
    </source>
</evidence>
<dbReference type="RefSeq" id="WP_186912473.1">
    <property type="nucleotide sequence ID" value="NZ_JACOFV010000009.1"/>
</dbReference>
<feature type="chain" id="PRO_5037070164" evidence="3">
    <location>
        <begin position="32"/>
        <end position="1297"/>
    </location>
</feature>
<evidence type="ECO:0000256" key="1">
    <source>
        <dbReference type="ARBA" id="ARBA00022723"/>
    </source>
</evidence>
<feature type="signal peptide" evidence="3">
    <location>
        <begin position="1"/>
        <end position="31"/>
    </location>
</feature>
<gene>
    <name evidence="5" type="ORF">H8K32_10575</name>
</gene>
<keyword evidence="2" id="KW-0106">Calcium</keyword>
<evidence type="ECO:0000256" key="2">
    <source>
        <dbReference type="ARBA" id="ARBA00022837"/>
    </source>
</evidence>